<dbReference type="GO" id="GO:0003735">
    <property type="term" value="F:structural constituent of ribosome"/>
    <property type="evidence" value="ECO:0007669"/>
    <property type="project" value="InterPro"/>
</dbReference>
<reference evidence="6 7" key="1">
    <citation type="submission" date="2022-07" db="EMBL/GenBank/DDBJ databases">
        <title>Genome-wide signatures of adaptation to extreme environments.</title>
        <authorList>
            <person name="Cho C.H."/>
            <person name="Yoon H.S."/>
        </authorList>
    </citation>
    <scope>NUCLEOTIDE SEQUENCE [LARGE SCALE GENOMIC DNA]</scope>
    <source>
        <strain evidence="6 7">DBV 063 E5</strain>
    </source>
</reference>
<keyword evidence="7" id="KW-1185">Reference proteome</keyword>
<dbReference type="Gene3D" id="4.10.640.10">
    <property type="entry name" value="Ribosomal protein S18"/>
    <property type="match status" value="1"/>
</dbReference>
<dbReference type="GO" id="GO:1990904">
    <property type="term" value="C:ribonucleoprotein complex"/>
    <property type="evidence" value="ECO:0007669"/>
    <property type="project" value="UniProtKB-KW"/>
</dbReference>
<evidence type="ECO:0000313" key="7">
    <source>
        <dbReference type="Proteomes" id="UP001301350"/>
    </source>
</evidence>
<dbReference type="InterPro" id="IPR001648">
    <property type="entry name" value="Ribosomal_bS18"/>
</dbReference>
<dbReference type="SUPFAM" id="SSF46911">
    <property type="entry name" value="Ribosomal protein S18"/>
    <property type="match status" value="1"/>
</dbReference>
<evidence type="ECO:0000256" key="3">
    <source>
        <dbReference type="ARBA" id="ARBA00023274"/>
    </source>
</evidence>
<evidence type="ECO:0000256" key="4">
    <source>
        <dbReference type="RuleBase" id="RU003910"/>
    </source>
</evidence>
<feature type="compositionally biased region" description="Basic and acidic residues" evidence="5">
    <location>
        <begin position="73"/>
        <end position="84"/>
    </location>
</feature>
<dbReference type="Proteomes" id="UP001301350">
    <property type="component" value="Unassembled WGS sequence"/>
</dbReference>
<dbReference type="HAMAP" id="MF_00270">
    <property type="entry name" value="Ribosomal_bS18"/>
    <property type="match status" value="1"/>
</dbReference>
<feature type="region of interest" description="Disordered" evidence="5">
    <location>
        <begin position="322"/>
        <end position="359"/>
    </location>
</feature>
<evidence type="ECO:0000256" key="2">
    <source>
        <dbReference type="ARBA" id="ARBA00022980"/>
    </source>
</evidence>
<dbReference type="InterPro" id="IPR036870">
    <property type="entry name" value="Ribosomal_bS18_sf"/>
</dbReference>
<sequence>MTFRAVSSAVPLWLARIGRRCLPCVHNARLDPSFRLSSAHATLSRHASGTSGSGRGGKDGEGDKPPLPPPPDRTPRPPSDHPADVTDATIATAEEEAMVFRNPFVPRRDILKKERILEYMADSRIDLEHVALIPADELQRMASVYTMLKRSPAELWRDSLLPLQQFLKVRPDAEVQVPREVMEWFRREVPPGRARTLETLDSSALWDPTAESAPRPRDTLPRYLYNPDVGNDWRLVDQRTTGPDELRRSSTGGAPSRQRDRTQNLVSLLPLSSMAPQRRQLVCPICVLAGDEPRRRALKWARRQRRLSGQKLAAGQLQLQEEALPQSSDPVAAATAAPADVDGDAKPPRPPEGDAPAPNIPHASPAMDHWLQQVQEAAFEEARAVSARSLLDYRNVALLMRFIGESGRILPRRRTKCCARHQRQLARAIKLARNAALISPVSRMGTNLVGHLTPL</sequence>
<feature type="compositionally biased region" description="Basic and acidic residues" evidence="5">
    <location>
        <begin position="343"/>
        <end position="352"/>
    </location>
</feature>
<organism evidence="6 7">
    <name type="scientific">Cyanidium caldarium</name>
    <name type="common">Red alga</name>
    <dbReference type="NCBI Taxonomy" id="2771"/>
    <lineage>
        <taxon>Eukaryota</taxon>
        <taxon>Rhodophyta</taxon>
        <taxon>Bangiophyceae</taxon>
        <taxon>Cyanidiales</taxon>
        <taxon>Cyanidiaceae</taxon>
        <taxon>Cyanidium</taxon>
    </lineage>
</organism>
<evidence type="ECO:0000256" key="1">
    <source>
        <dbReference type="ARBA" id="ARBA00005589"/>
    </source>
</evidence>
<dbReference type="GO" id="GO:0005840">
    <property type="term" value="C:ribosome"/>
    <property type="evidence" value="ECO:0007669"/>
    <property type="project" value="UniProtKB-KW"/>
</dbReference>
<dbReference type="PRINTS" id="PR00974">
    <property type="entry name" value="RIBOSOMALS18"/>
</dbReference>
<feature type="region of interest" description="Disordered" evidence="5">
    <location>
        <begin position="41"/>
        <end position="84"/>
    </location>
</feature>
<dbReference type="InterPro" id="IPR018275">
    <property type="entry name" value="Ribosomal_bS18_CS"/>
</dbReference>
<feature type="compositionally biased region" description="Low complexity" evidence="5">
    <location>
        <begin position="322"/>
        <end position="340"/>
    </location>
</feature>
<accession>A0AAV9IYE4</accession>
<dbReference type="Pfam" id="PF01084">
    <property type="entry name" value="Ribosomal_S18"/>
    <property type="match status" value="1"/>
</dbReference>
<dbReference type="GO" id="GO:0070181">
    <property type="term" value="F:small ribosomal subunit rRNA binding"/>
    <property type="evidence" value="ECO:0007669"/>
    <property type="project" value="TreeGrafter"/>
</dbReference>
<name>A0AAV9IYE4_CYACA</name>
<evidence type="ECO:0008006" key="8">
    <source>
        <dbReference type="Google" id="ProtNLM"/>
    </source>
</evidence>
<comment type="caution">
    <text evidence="6">The sequence shown here is derived from an EMBL/GenBank/DDBJ whole genome shotgun (WGS) entry which is preliminary data.</text>
</comment>
<proteinExistence type="inferred from homology"/>
<feature type="compositionally biased region" description="Basic and acidic residues" evidence="5">
    <location>
        <begin position="234"/>
        <end position="248"/>
    </location>
</feature>
<protein>
    <recommendedName>
        <fullName evidence="8">Ribosomal protein S18</fullName>
    </recommendedName>
</protein>
<dbReference type="EMBL" id="JANCYW010000011">
    <property type="protein sequence ID" value="KAK4537124.1"/>
    <property type="molecule type" value="Genomic_DNA"/>
</dbReference>
<keyword evidence="3 4" id="KW-0687">Ribonucleoprotein</keyword>
<evidence type="ECO:0000256" key="5">
    <source>
        <dbReference type="SAM" id="MobiDB-lite"/>
    </source>
</evidence>
<feature type="region of interest" description="Disordered" evidence="5">
    <location>
        <begin position="234"/>
        <end position="262"/>
    </location>
</feature>
<gene>
    <name evidence="6" type="ORF">CDCA_CDCA11G3149</name>
</gene>
<comment type="similarity">
    <text evidence="1 4">Belongs to the bacterial ribosomal protein bS18 family.</text>
</comment>
<keyword evidence="2 4" id="KW-0689">Ribosomal protein</keyword>
<dbReference type="AlphaFoldDB" id="A0AAV9IYE4"/>
<evidence type="ECO:0000313" key="6">
    <source>
        <dbReference type="EMBL" id="KAK4537124.1"/>
    </source>
</evidence>
<dbReference type="PANTHER" id="PTHR13479:SF40">
    <property type="entry name" value="SMALL RIBOSOMAL SUBUNIT PROTEIN BS18M"/>
    <property type="match status" value="1"/>
</dbReference>
<dbReference type="NCBIfam" id="TIGR00165">
    <property type="entry name" value="S18"/>
    <property type="match status" value="1"/>
</dbReference>
<dbReference type="PROSITE" id="PS00057">
    <property type="entry name" value="RIBOSOMAL_S18"/>
    <property type="match status" value="1"/>
</dbReference>
<dbReference type="PANTHER" id="PTHR13479">
    <property type="entry name" value="30S RIBOSOMAL PROTEIN S18"/>
    <property type="match status" value="1"/>
</dbReference>
<dbReference type="GO" id="GO:0006412">
    <property type="term" value="P:translation"/>
    <property type="evidence" value="ECO:0007669"/>
    <property type="project" value="InterPro"/>
</dbReference>